<dbReference type="Gene3D" id="3.40.390.30">
    <property type="entry name" value="Metalloproteases ('zincins'), catalytic domain"/>
    <property type="match status" value="1"/>
</dbReference>
<reference evidence="10 11" key="1">
    <citation type="submission" date="2017-08" db="EMBL/GenBank/DDBJ databases">
        <title>Burning lignite coal seam in the remote Altai Mountains harbors a hydrogen-driven thermophilic microbial community.</title>
        <authorList>
            <person name="Kadnikov V.V."/>
            <person name="Mardanov A.V."/>
            <person name="Ivasenko D."/>
            <person name="Beletsky A.V."/>
            <person name="Karnachuk O.V."/>
            <person name="Ravin N.V."/>
        </authorList>
    </citation>
    <scope>NUCLEOTIDE SEQUENCE [LARGE SCALE GENOMIC DNA]</scope>
    <source>
        <strain evidence="10">AL31</strain>
    </source>
</reference>
<keyword evidence="7 9" id="KW-0378">Hydrolase</keyword>
<keyword evidence="2 9" id="KW-0690">Ribosome biogenesis</keyword>
<keyword evidence="3 9" id="KW-0698">rRNA processing</keyword>
<dbReference type="AlphaFoldDB" id="A0A2T5G709"/>
<dbReference type="InterPro" id="IPR002036">
    <property type="entry name" value="YbeY"/>
</dbReference>
<keyword evidence="8 9" id="KW-0862">Zinc</keyword>
<comment type="cofactor">
    <cofactor evidence="9">
        <name>Zn(2+)</name>
        <dbReference type="ChEBI" id="CHEBI:29105"/>
    </cofactor>
    <text evidence="9">Binds 1 zinc ion.</text>
</comment>
<dbReference type="GO" id="GO:0008270">
    <property type="term" value="F:zinc ion binding"/>
    <property type="evidence" value="ECO:0007669"/>
    <property type="project" value="UniProtKB-UniRule"/>
</dbReference>
<dbReference type="EMBL" id="PEBW01000003">
    <property type="protein sequence ID" value="PTQ51974.1"/>
    <property type="molecule type" value="Genomic_DNA"/>
</dbReference>
<feature type="binding site" evidence="9">
    <location>
        <position position="158"/>
    </location>
    <ligand>
        <name>Zn(2+)</name>
        <dbReference type="ChEBI" id="CHEBI:29105"/>
        <note>catalytic</note>
    </ligand>
</feature>
<dbReference type="InterPro" id="IPR020549">
    <property type="entry name" value="YbeY_CS"/>
</dbReference>
<dbReference type="InterPro" id="IPR023091">
    <property type="entry name" value="MetalPrtase_cat_dom_sf_prd"/>
</dbReference>
<proteinExistence type="inferred from homology"/>
<keyword evidence="4 9" id="KW-0540">Nuclease</keyword>
<accession>A0A2T5G709</accession>
<dbReference type="GO" id="GO:0004521">
    <property type="term" value="F:RNA endonuclease activity"/>
    <property type="evidence" value="ECO:0007669"/>
    <property type="project" value="UniProtKB-UniRule"/>
</dbReference>
<dbReference type="PANTHER" id="PTHR46986:SF1">
    <property type="entry name" value="ENDORIBONUCLEASE YBEY, CHLOROPLASTIC"/>
    <property type="match status" value="1"/>
</dbReference>
<evidence type="ECO:0000256" key="6">
    <source>
        <dbReference type="ARBA" id="ARBA00022759"/>
    </source>
</evidence>
<sequence>MRLPLPAPNRRPPPRRKRCPFVRAFAEERRSGAPDPPALLMSDGGGISVALELDIRYAARDFRLSEEEEDLLARMLEEGLRREGVPAAEISLSFVGDEEIRELNGRYRGVDAPTDVLTFPLDDDPVLGDIVVSVPTARRQAEAYGHSLRREIFFLIVHGFYHLLGYDHDTEEAEAEMFRRQEELLAAFGITR</sequence>
<dbReference type="EC" id="3.1.-.-" evidence="9"/>
<dbReference type="PANTHER" id="PTHR46986">
    <property type="entry name" value="ENDORIBONUCLEASE YBEY, CHLOROPLASTIC"/>
    <property type="match status" value="1"/>
</dbReference>
<dbReference type="PROSITE" id="PS01306">
    <property type="entry name" value="UPF0054"/>
    <property type="match status" value="1"/>
</dbReference>
<comment type="caution">
    <text evidence="10">The sequence shown here is derived from an EMBL/GenBank/DDBJ whole genome shotgun (WGS) entry which is preliminary data.</text>
</comment>
<evidence type="ECO:0000256" key="7">
    <source>
        <dbReference type="ARBA" id="ARBA00022801"/>
    </source>
</evidence>
<dbReference type="GO" id="GO:0004222">
    <property type="term" value="F:metalloendopeptidase activity"/>
    <property type="evidence" value="ECO:0007669"/>
    <property type="project" value="InterPro"/>
</dbReference>
<dbReference type="NCBIfam" id="TIGR00043">
    <property type="entry name" value="rRNA maturation RNase YbeY"/>
    <property type="match status" value="1"/>
</dbReference>
<evidence type="ECO:0000313" key="10">
    <source>
        <dbReference type="EMBL" id="PTQ51974.1"/>
    </source>
</evidence>
<evidence type="ECO:0000256" key="9">
    <source>
        <dbReference type="HAMAP-Rule" id="MF_00009"/>
    </source>
</evidence>
<protein>
    <recommendedName>
        <fullName evidence="9">Endoribonuclease YbeY</fullName>
        <ecNumber evidence="9">3.1.-.-</ecNumber>
    </recommendedName>
</protein>
<dbReference type="Pfam" id="PF02130">
    <property type="entry name" value="YbeY"/>
    <property type="match status" value="1"/>
</dbReference>
<feature type="binding site" evidence="9">
    <location>
        <position position="162"/>
    </location>
    <ligand>
        <name>Zn(2+)</name>
        <dbReference type="ChEBI" id="CHEBI:29105"/>
        <note>catalytic</note>
    </ligand>
</feature>
<name>A0A2T5G709_9BACL</name>
<evidence type="ECO:0000313" key="11">
    <source>
        <dbReference type="Proteomes" id="UP000244016"/>
    </source>
</evidence>
<dbReference type="HAMAP" id="MF_00009">
    <property type="entry name" value="Endoribonucl_YbeY"/>
    <property type="match status" value="1"/>
</dbReference>
<organism evidence="10 11">
    <name type="scientific">Brockia lithotrophica</name>
    <dbReference type="NCBI Taxonomy" id="933949"/>
    <lineage>
        <taxon>Bacteria</taxon>
        <taxon>Bacillati</taxon>
        <taxon>Bacillota</taxon>
        <taxon>Bacilli</taxon>
        <taxon>Bacillales</taxon>
        <taxon>Bacillales Family X. Incertae Sedis</taxon>
        <taxon>Brockia</taxon>
    </lineage>
</organism>
<comment type="subcellular location">
    <subcellularLocation>
        <location evidence="9">Cytoplasm</location>
    </subcellularLocation>
</comment>
<keyword evidence="9" id="KW-0963">Cytoplasm</keyword>
<keyword evidence="5 9" id="KW-0479">Metal-binding</keyword>
<evidence type="ECO:0000256" key="8">
    <source>
        <dbReference type="ARBA" id="ARBA00022833"/>
    </source>
</evidence>
<feature type="binding site" evidence="9">
    <location>
        <position position="168"/>
    </location>
    <ligand>
        <name>Zn(2+)</name>
        <dbReference type="ChEBI" id="CHEBI:29105"/>
        <note>catalytic</note>
    </ligand>
</feature>
<comment type="similarity">
    <text evidence="1 9">Belongs to the endoribonuclease YbeY family.</text>
</comment>
<keyword evidence="6 9" id="KW-0255">Endonuclease</keyword>
<evidence type="ECO:0000256" key="2">
    <source>
        <dbReference type="ARBA" id="ARBA00022517"/>
    </source>
</evidence>
<dbReference type="GO" id="GO:0006364">
    <property type="term" value="P:rRNA processing"/>
    <property type="evidence" value="ECO:0007669"/>
    <property type="project" value="UniProtKB-UniRule"/>
</dbReference>
<dbReference type="SUPFAM" id="SSF55486">
    <property type="entry name" value="Metalloproteases ('zincins'), catalytic domain"/>
    <property type="match status" value="1"/>
</dbReference>
<dbReference type="GO" id="GO:0005737">
    <property type="term" value="C:cytoplasm"/>
    <property type="evidence" value="ECO:0007669"/>
    <property type="project" value="UniProtKB-SubCell"/>
</dbReference>
<dbReference type="Proteomes" id="UP000244016">
    <property type="component" value="Unassembled WGS sequence"/>
</dbReference>
<evidence type="ECO:0000256" key="4">
    <source>
        <dbReference type="ARBA" id="ARBA00022722"/>
    </source>
</evidence>
<evidence type="ECO:0000256" key="3">
    <source>
        <dbReference type="ARBA" id="ARBA00022552"/>
    </source>
</evidence>
<comment type="function">
    <text evidence="9">Single strand-specific metallo-endoribonuclease involved in late-stage 70S ribosome quality control and in maturation of the 3' terminus of the 16S rRNA.</text>
</comment>
<evidence type="ECO:0000256" key="5">
    <source>
        <dbReference type="ARBA" id="ARBA00022723"/>
    </source>
</evidence>
<evidence type="ECO:0000256" key="1">
    <source>
        <dbReference type="ARBA" id="ARBA00010875"/>
    </source>
</evidence>
<gene>
    <name evidence="9" type="primary">ybeY</name>
    <name evidence="10" type="ORF">BLITH_0941</name>
</gene>